<evidence type="ECO:0000256" key="1">
    <source>
        <dbReference type="ARBA" id="ARBA00022737"/>
    </source>
</evidence>
<reference evidence="4 5" key="1">
    <citation type="submission" date="2024-07" db="EMBL/GenBank/DDBJ databases">
        <title>Section-level genome sequencing and comparative genomics of Aspergillus sections Usti and Cavernicolus.</title>
        <authorList>
            <consortium name="Lawrence Berkeley National Laboratory"/>
            <person name="Nybo J.L."/>
            <person name="Vesth T.C."/>
            <person name="Theobald S."/>
            <person name="Frisvad J.C."/>
            <person name="Larsen T.O."/>
            <person name="Kjaerboelling I."/>
            <person name="Rothschild-Mancinelli K."/>
            <person name="Lyhne E.K."/>
            <person name="Kogle M.E."/>
            <person name="Barry K."/>
            <person name="Clum A."/>
            <person name="Na H."/>
            <person name="Ledsgaard L."/>
            <person name="Lin J."/>
            <person name="Lipzen A."/>
            <person name="Kuo A."/>
            <person name="Riley R."/>
            <person name="Mondo S."/>
            <person name="LaButti K."/>
            <person name="Haridas S."/>
            <person name="Pangalinan J."/>
            <person name="Salamov A.A."/>
            <person name="Simmons B.A."/>
            <person name="Magnuson J.K."/>
            <person name="Chen J."/>
            <person name="Drula E."/>
            <person name="Henrissat B."/>
            <person name="Wiebenga A."/>
            <person name="Lubbers R.J."/>
            <person name="Gomes A.C."/>
            <person name="Macurrencykelacurrency M.R."/>
            <person name="Stajich J."/>
            <person name="Grigoriev I.V."/>
            <person name="Mortensen U.H."/>
            <person name="De vries R.P."/>
            <person name="Baker S.E."/>
            <person name="Andersen M.R."/>
        </authorList>
    </citation>
    <scope>NUCLEOTIDE SEQUENCE [LARGE SCALE GENOMIC DNA]</scope>
    <source>
        <strain evidence="4 5">CBS 756.74</strain>
    </source>
</reference>
<sequence>MWIWVDRETKRRALEGKATDVFLHQKPLSREKVAKEIARNVTFTNSLANLEVPTPEGITVATPAAGDAGRHEETAGIRPLPLLQLQDEVWSLVTEIVCSARVEEVPQYLSASDVYHGIFYGEINRSLWMWPEARLLEMNLDAYPSITHSTRQALERMGTLLCFAINNRVSWRELYNIFQPFINDRTHDLLGSICRSKTTSTRILCRLILYGAVDTADILVAQKILESGIKITSHDGLMTLAFRTRNPKLVELLCKREVPLEISEYPPDIFSKEEDVQMLRLLLEAGVDPERIIEDEMAGFRLLQTAERGYLEPVQLIVEHGAECLYNPSKHGSVLQAATARGHCGLVGLLQSLTRPYLFLPNNSKDRPLLDKFFQDLHCDVSLAMQEVARGPNQIAAANNNLEMAGADSDVMPAPMGGLTTLQAAATGGYADITTRLLALGAGDESLAPQGGPTSLQAVIRHRNQALLEAVVNNGANINSPPSESSGTALQEAVKYRWFDGARYLLSRGADVNARPHSAASFGHDLTALGWAIQNDDLAMTDMLLKCGADVGCAQDSACSSPTALLFALHRGKSPNVIDLLFRPADNISSWQVAESALIAAINSHYSLTPVYKMILSNMPTISFLPEFFVQKACRRAWDEIMLSDYLCPSKEMDQIEVIDLLLTKGAPINALSPREMVNCLQVALHRGCQQIAKFLLQRGASPDMAATADIATPLQEAIDRGYFDIIGIILKQDVNVNAAPIRRNGRTALQMAARDGLFGLAFKLLELGADVAAPPAEEGGRTAIDCAAENGRIDMVQLLLNAYKGDEAIGDVCERAAGYAENQGHVEIAEWLREYPS</sequence>
<accession>A0ABR4KV24</accession>
<dbReference type="PANTHER" id="PTHR24198">
    <property type="entry name" value="ANKYRIN REPEAT AND PROTEIN KINASE DOMAIN-CONTAINING PROTEIN"/>
    <property type="match status" value="1"/>
</dbReference>
<dbReference type="PROSITE" id="PS50297">
    <property type="entry name" value="ANK_REP_REGION"/>
    <property type="match status" value="1"/>
</dbReference>
<dbReference type="EMBL" id="JBFXLR010000009">
    <property type="protein sequence ID" value="KAL2855629.1"/>
    <property type="molecule type" value="Genomic_DNA"/>
</dbReference>
<feature type="repeat" description="ANK" evidence="3">
    <location>
        <begin position="745"/>
        <end position="777"/>
    </location>
</feature>
<dbReference type="Pfam" id="PF12796">
    <property type="entry name" value="Ank_2"/>
    <property type="match status" value="3"/>
</dbReference>
<dbReference type="Gene3D" id="1.25.40.20">
    <property type="entry name" value="Ankyrin repeat-containing domain"/>
    <property type="match status" value="4"/>
</dbReference>
<keyword evidence="2 3" id="KW-0040">ANK repeat</keyword>
<dbReference type="GeneID" id="98152996"/>
<evidence type="ECO:0000256" key="3">
    <source>
        <dbReference type="PROSITE-ProRule" id="PRU00023"/>
    </source>
</evidence>
<evidence type="ECO:0000256" key="2">
    <source>
        <dbReference type="ARBA" id="ARBA00023043"/>
    </source>
</evidence>
<gene>
    <name evidence="4" type="ORF">BJX68DRAFT_216941</name>
</gene>
<dbReference type="SUPFAM" id="SSF48403">
    <property type="entry name" value="Ankyrin repeat"/>
    <property type="match status" value="3"/>
</dbReference>
<feature type="repeat" description="ANK" evidence="3">
    <location>
        <begin position="485"/>
        <end position="517"/>
    </location>
</feature>
<dbReference type="SMART" id="SM00248">
    <property type="entry name" value="ANK"/>
    <property type="match status" value="9"/>
</dbReference>
<proteinExistence type="predicted"/>
<dbReference type="Proteomes" id="UP001610444">
    <property type="component" value="Unassembled WGS sequence"/>
</dbReference>
<dbReference type="PANTHER" id="PTHR24198:SF165">
    <property type="entry name" value="ANKYRIN REPEAT-CONTAINING PROTEIN-RELATED"/>
    <property type="match status" value="1"/>
</dbReference>
<organism evidence="4 5">
    <name type="scientific">Aspergillus pseudodeflectus</name>
    <dbReference type="NCBI Taxonomy" id="176178"/>
    <lineage>
        <taxon>Eukaryota</taxon>
        <taxon>Fungi</taxon>
        <taxon>Dikarya</taxon>
        <taxon>Ascomycota</taxon>
        <taxon>Pezizomycotina</taxon>
        <taxon>Eurotiomycetes</taxon>
        <taxon>Eurotiomycetidae</taxon>
        <taxon>Eurotiales</taxon>
        <taxon>Aspergillaceae</taxon>
        <taxon>Aspergillus</taxon>
        <taxon>Aspergillus subgen. Nidulantes</taxon>
    </lineage>
</organism>
<keyword evidence="5" id="KW-1185">Reference proteome</keyword>
<protein>
    <submittedName>
        <fullName evidence="4">Ankyrin repeat-containing domain protein</fullName>
    </submittedName>
</protein>
<dbReference type="InterPro" id="IPR002110">
    <property type="entry name" value="Ankyrin_rpt"/>
</dbReference>
<evidence type="ECO:0000313" key="4">
    <source>
        <dbReference type="EMBL" id="KAL2855629.1"/>
    </source>
</evidence>
<keyword evidence="1" id="KW-0677">Repeat</keyword>
<evidence type="ECO:0000313" key="5">
    <source>
        <dbReference type="Proteomes" id="UP001610444"/>
    </source>
</evidence>
<dbReference type="PROSITE" id="PS50088">
    <property type="entry name" value="ANK_REPEAT"/>
    <property type="match status" value="2"/>
</dbReference>
<comment type="caution">
    <text evidence="4">The sequence shown here is derived from an EMBL/GenBank/DDBJ whole genome shotgun (WGS) entry which is preliminary data.</text>
</comment>
<dbReference type="InterPro" id="IPR036770">
    <property type="entry name" value="Ankyrin_rpt-contain_sf"/>
</dbReference>
<dbReference type="RefSeq" id="XP_070902036.1">
    <property type="nucleotide sequence ID" value="XM_071037832.1"/>
</dbReference>
<name>A0ABR4KV24_9EURO</name>